<evidence type="ECO:0000313" key="2">
    <source>
        <dbReference type="Proteomes" id="UP000185841"/>
    </source>
</evidence>
<name>A0A1N6QN79_AQUAC</name>
<dbReference type="RefSeq" id="WP_076425569.1">
    <property type="nucleotide sequence ID" value="NZ_FTMP01000002.1"/>
</dbReference>
<accession>A0A1N6QN79</accession>
<sequence>MSTTLICWCRNDDEVSGAALKFPCDYRYSGCRIAALPQTLQRLHGDDILIITAHGNASSIGEEVDSFSDLTLDRLAKVLNENTSPDWSGRLYFDTCSGYDFACQLKSKIAVHLPRLKLFGCVGATDMDVDLGKHRQA</sequence>
<dbReference type="EMBL" id="FTMP01000002">
    <property type="protein sequence ID" value="SIQ18071.1"/>
    <property type="molecule type" value="Genomic_DNA"/>
</dbReference>
<organism evidence="1 2">
    <name type="scientific">Aquipseudomonas alcaligenes</name>
    <name type="common">Pseudomonas alcaligenes</name>
    <dbReference type="NCBI Taxonomy" id="43263"/>
    <lineage>
        <taxon>Bacteria</taxon>
        <taxon>Pseudomonadati</taxon>
        <taxon>Pseudomonadota</taxon>
        <taxon>Gammaproteobacteria</taxon>
        <taxon>Pseudomonadales</taxon>
        <taxon>Pseudomonadaceae</taxon>
        <taxon>Aquipseudomonas</taxon>
    </lineage>
</organism>
<protein>
    <submittedName>
        <fullName evidence="1">Uncharacterized protein</fullName>
    </submittedName>
</protein>
<dbReference type="AlphaFoldDB" id="A0A1N6QN79"/>
<evidence type="ECO:0000313" key="1">
    <source>
        <dbReference type="EMBL" id="SIQ18071.1"/>
    </source>
</evidence>
<proteinExistence type="predicted"/>
<reference evidence="1 2" key="1">
    <citation type="submission" date="2017-01" db="EMBL/GenBank/DDBJ databases">
        <authorList>
            <person name="Mah S.A."/>
            <person name="Swanson W.J."/>
            <person name="Moy G.W."/>
            <person name="Vacquier V.D."/>
        </authorList>
    </citation>
    <scope>NUCLEOTIDE SEQUENCE [LARGE SCALE GENOMIC DNA]</scope>
    <source>
        <strain evidence="1 2">RU36E</strain>
    </source>
</reference>
<dbReference type="Proteomes" id="UP000185841">
    <property type="component" value="Unassembled WGS sequence"/>
</dbReference>
<gene>
    <name evidence="1" type="ORF">SAMN05878282_102567</name>
</gene>